<evidence type="ECO:0000313" key="4">
    <source>
        <dbReference type="Proteomes" id="UP000791440"/>
    </source>
</evidence>
<dbReference type="PANTHER" id="PTHR21261:SF15">
    <property type="entry name" value="BEATEN PATH IIIA, ISOFORM D-RELATED"/>
    <property type="match status" value="1"/>
</dbReference>
<dbReference type="InterPro" id="IPR036179">
    <property type="entry name" value="Ig-like_dom_sf"/>
</dbReference>
<reference evidence="3" key="1">
    <citation type="journal article" date="2016" name="Insect Biochem. Mol. Biol.">
        <title>Multifaceted biological insights from a draft genome sequence of the tobacco hornworm moth, Manduca sexta.</title>
        <authorList>
            <person name="Kanost M.R."/>
            <person name="Arrese E.L."/>
            <person name="Cao X."/>
            <person name="Chen Y.R."/>
            <person name="Chellapilla S."/>
            <person name="Goldsmith M.R."/>
            <person name="Grosse-Wilde E."/>
            <person name="Heckel D.G."/>
            <person name="Herndon N."/>
            <person name="Jiang H."/>
            <person name="Papanicolaou A."/>
            <person name="Qu J."/>
            <person name="Soulages J.L."/>
            <person name="Vogel H."/>
            <person name="Walters J."/>
            <person name="Waterhouse R.M."/>
            <person name="Ahn S.J."/>
            <person name="Almeida F.C."/>
            <person name="An C."/>
            <person name="Aqrawi P."/>
            <person name="Bretschneider A."/>
            <person name="Bryant W.B."/>
            <person name="Bucks S."/>
            <person name="Chao H."/>
            <person name="Chevignon G."/>
            <person name="Christen J.M."/>
            <person name="Clarke D.F."/>
            <person name="Dittmer N.T."/>
            <person name="Ferguson L.C.F."/>
            <person name="Garavelou S."/>
            <person name="Gordon K.H.J."/>
            <person name="Gunaratna R.T."/>
            <person name="Han Y."/>
            <person name="Hauser F."/>
            <person name="He Y."/>
            <person name="Heidel-Fischer H."/>
            <person name="Hirsh A."/>
            <person name="Hu Y."/>
            <person name="Jiang H."/>
            <person name="Kalra D."/>
            <person name="Klinner C."/>
            <person name="Konig C."/>
            <person name="Kovar C."/>
            <person name="Kroll A.R."/>
            <person name="Kuwar S.S."/>
            <person name="Lee S.L."/>
            <person name="Lehman R."/>
            <person name="Li K."/>
            <person name="Li Z."/>
            <person name="Liang H."/>
            <person name="Lovelace S."/>
            <person name="Lu Z."/>
            <person name="Mansfield J.H."/>
            <person name="McCulloch K.J."/>
            <person name="Mathew T."/>
            <person name="Morton B."/>
            <person name="Muzny D.M."/>
            <person name="Neunemann D."/>
            <person name="Ongeri F."/>
            <person name="Pauchet Y."/>
            <person name="Pu L.L."/>
            <person name="Pyrousis I."/>
            <person name="Rao X.J."/>
            <person name="Redding A."/>
            <person name="Roesel C."/>
            <person name="Sanchez-Gracia A."/>
            <person name="Schaack S."/>
            <person name="Shukla A."/>
            <person name="Tetreau G."/>
            <person name="Wang Y."/>
            <person name="Xiong G.H."/>
            <person name="Traut W."/>
            <person name="Walsh T.K."/>
            <person name="Worley K.C."/>
            <person name="Wu D."/>
            <person name="Wu W."/>
            <person name="Wu Y.Q."/>
            <person name="Zhang X."/>
            <person name="Zou Z."/>
            <person name="Zucker H."/>
            <person name="Briscoe A.D."/>
            <person name="Burmester T."/>
            <person name="Clem R.J."/>
            <person name="Feyereisen R."/>
            <person name="Grimmelikhuijzen C.J.P."/>
            <person name="Hamodrakas S.J."/>
            <person name="Hansson B.S."/>
            <person name="Huguet E."/>
            <person name="Jermiin L.S."/>
            <person name="Lan Q."/>
            <person name="Lehman H.K."/>
            <person name="Lorenzen M."/>
            <person name="Merzendorfer H."/>
            <person name="Michalopoulos I."/>
            <person name="Morton D.B."/>
            <person name="Muthukrishnan S."/>
            <person name="Oakeshott J.G."/>
            <person name="Palmer W."/>
            <person name="Park Y."/>
            <person name="Passarelli A.L."/>
            <person name="Rozas J."/>
            <person name="Schwartz L.M."/>
            <person name="Smith W."/>
            <person name="Southgate A."/>
            <person name="Vilcinskas A."/>
            <person name="Vogt R."/>
            <person name="Wang P."/>
            <person name="Werren J."/>
            <person name="Yu X.Q."/>
            <person name="Zhou J.J."/>
            <person name="Brown S.J."/>
            <person name="Scherer S.E."/>
            <person name="Richards S."/>
            <person name="Blissard G.W."/>
        </authorList>
    </citation>
    <scope>NUCLEOTIDE SEQUENCE</scope>
</reference>
<sequence>MTVLLVLGFFVVIATAHNITFLEVPRYGDPHREANLVCHYVNEKDDPPLHSVKWYRGRDEIFRYTPGQQPPTRTFNTTVERVTRGSCNLHSCSVSVVLPRIYNTRLSFTCEVSTEGPRFAVVKQVKNLTVAVTQKEDPVITGVPGSIQLGEDIIVNCTTAPAMPPANIAWYVDSKPEMTEPWMVNNTQVSGPNEFGLRSSWRSLRLRVATARGFLLLRCEATQPTWPPYMRSTNATIIVTSPHLSKFTASGSQRSAIEAFLLITCIVQLISKYSALSEI</sequence>
<dbReference type="EMBL" id="JH668688">
    <property type="protein sequence ID" value="KAG6460658.1"/>
    <property type="molecule type" value="Genomic_DNA"/>
</dbReference>
<protein>
    <recommendedName>
        <fullName evidence="2">Ig-like domain-containing protein</fullName>
    </recommendedName>
</protein>
<organism evidence="3 4">
    <name type="scientific">Manduca sexta</name>
    <name type="common">Tobacco hawkmoth</name>
    <name type="synonym">Tobacco hornworm</name>
    <dbReference type="NCBI Taxonomy" id="7130"/>
    <lineage>
        <taxon>Eukaryota</taxon>
        <taxon>Metazoa</taxon>
        <taxon>Ecdysozoa</taxon>
        <taxon>Arthropoda</taxon>
        <taxon>Hexapoda</taxon>
        <taxon>Insecta</taxon>
        <taxon>Pterygota</taxon>
        <taxon>Neoptera</taxon>
        <taxon>Endopterygota</taxon>
        <taxon>Lepidoptera</taxon>
        <taxon>Glossata</taxon>
        <taxon>Ditrysia</taxon>
        <taxon>Bombycoidea</taxon>
        <taxon>Sphingidae</taxon>
        <taxon>Sphinginae</taxon>
        <taxon>Sphingini</taxon>
        <taxon>Manduca</taxon>
    </lineage>
</organism>
<feature type="chain" id="PRO_5036697042" description="Ig-like domain-containing protein" evidence="1">
    <location>
        <begin position="17"/>
        <end position="279"/>
    </location>
</feature>
<dbReference type="SUPFAM" id="SSF48726">
    <property type="entry name" value="Immunoglobulin"/>
    <property type="match status" value="1"/>
</dbReference>
<dbReference type="AlphaFoldDB" id="A0A921ZNS9"/>
<keyword evidence="4" id="KW-1185">Reference proteome</keyword>
<reference evidence="3" key="2">
    <citation type="submission" date="2020-12" db="EMBL/GenBank/DDBJ databases">
        <authorList>
            <person name="Kanost M."/>
        </authorList>
    </citation>
    <scope>NUCLEOTIDE SEQUENCE</scope>
</reference>
<keyword evidence="1" id="KW-0732">Signal</keyword>
<dbReference type="Proteomes" id="UP000791440">
    <property type="component" value="Unassembled WGS sequence"/>
</dbReference>
<evidence type="ECO:0000313" key="3">
    <source>
        <dbReference type="EMBL" id="KAG6460658.1"/>
    </source>
</evidence>
<dbReference type="OrthoDB" id="7375975at2759"/>
<dbReference type="InterPro" id="IPR013783">
    <property type="entry name" value="Ig-like_fold"/>
</dbReference>
<feature type="signal peptide" evidence="1">
    <location>
        <begin position="1"/>
        <end position="16"/>
    </location>
</feature>
<dbReference type="InterPro" id="IPR007110">
    <property type="entry name" value="Ig-like_dom"/>
</dbReference>
<evidence type="ECO:0000256" key="1">
    <source>
        <dbReference type="SAM" id="SignalP"/>
    </source>
</evidence>
<dbReference type="PANTHER" id="PTHR21261">
    <property type="entry name" value="BEAT PROTEIN"/>
    <property type="match status" value="1"/>
</dbReference>
<gene>
    <name evidence="3" type="ORF">O3G_MSEX012129</name>
</gene>
<proteinExistence type="predicted"/>
<accession>A0A921ZNS9</accession>
<dbReference type="Gene3D" id="2.60.40.10">
    <property type="entry name" value="Immunoglobulins"/>
    <property type="match status" value="1"/>
</dbReference>
<evidence type="ECO:0000259" key="2">
    <source>
        <dbReference type="PROSITE" id="PS50835"/>
    </source>
</evidence>
<comment type="caution">
    <text evidence="3">The sequence shown here is derived from an EMBL/GenBank/DDBJ whole genome shotgun (WGS) entry which is preliminary data.</text>
</comment>
<feature type="domain" description="Ig-like" evidence="2">
    <location>
        <begin position="138"/>
        <end position="238"/>
    </location>
</feature>
<dbReference type="PROSITE" id="PS50835">
    <property type="entry name" value="IG_LIKE"/>
    <property type="match status" value="1"/>
</dbReference>
<name>A0A921ZNS9_MANSE</name>